<reference evidence="1 3" key="2">
    <citation type="journal article" date="2011" name="PLoS Biol.">
        <title>Modernizing reference genome assemblies.</title>
        <authorList>
            <person name="Church D.M."/>
            <person name="Schneider V.A."/>
            <person name="Graves T."/>
            <person name="Auger K."/>
            <person name="Cunningham F."/>
            <person name="Bouk N."/>
            <person name="Chen H.C."/>
            <person name="Agarwala R."/>
            <person name="McLaren W.M."/>
            <person name="Ritchie G.R."/>
            <person name="Albracht D."/>
            <person name="Kremitzki M."/>
            <person name="Rock S."/>
            <person name="Kotkiewicz H."/>
            <person name="Kremitzki C."/>
            <person name="Wollam A."/>
            <person name="Trani L."/>
            <person name="Fulton L."/>
            <person name="Fulton R."/>
            <person name="Matthews L."/>
            <person name="Whitehead S."/>
            <person name="Chow W."/>
            <person name="Torrance J."/>
            <person name="Dunn M."/>
            <person name="Harden G."/>
            <person name="Threadgold G."/>
            <person name="Wood J."/>
            <person name="Collins J."/>
            <person name="Heath P."/>
            <person name="Griffiths G."/>
            <person name="Pelan S."/>
            <person name="Grafham D."/>
            <person name="Eichler E.E."/>
            <person name="Weinstock G."/>
            <person name="Mardis E.R."/>
            <person name="Wilson R.K."/>
            <person name="Howe K."/>
            <person name="Flicek P."/>
            <person name="Hubbard T."/>
        </authorList>
    </citation>
    <scope>NUCLEOTIDE SEQUENCE [LARGE SCALE GENOMIC DNA]</scope>
    <source>
        <strain evidence="1 3">C57BL/6J</strain>
    </source>
</reference>
<sequence length="18" mass="1995">MHPGALWATPWPWSGTLS</sequence>
<gene>
    <name evidence="1 2" type="primary">Phgr1</name>
</gene>
<reference evidence="1 3" key="1">
    <citation type="journal article" date="2009" name="PLoS Biol.">
        <title>Lineage-specific biology revealed by a finished genome assembly of the mouse.</title>
        <authorList>
            <consortium name="Mouse Genome Sequencing Consortium"/>
            <person name="Church D.M."/>
            <person name="Goodstadt L."/>
            <person name="Hillier L.W."/>
            <person name="Zody M.C."/>
            <person name="Goldstein S."/>
            <person name="She X."/>
            <person name="Bult C.J."/>
            <person name="Agarwala R."/>
            <person name="Cherry J.L."/>
            <person name="DiCuccio M."/>
            <person name="Hlavina W."/>
            <person name="Kapustin Y."/>
            <person name="Meric P."/>
            <person name="Maglott D."/>
            <person name="Birtle Z."/>
            <person name="Marques A.C."/>
            <person name="Graves T."/>
            <person name="Zhou S."/>
            <person name="Teague B."/>
            <person name="Potamousis K."/>
            <person name="Churas C."/>
            <person name="Place M."/>
            <person name="Herschleb J."/>
            <person name="Runnheim R."/>
            <person name="Forrest D."/>
            <person name="Amos-Landgraf J."/>
            <person name="Schwartz D.C."/>
            <person name="Cheng Z."/>
            <person name="Lindblad-Toh K."/>
            <person name="Eichler E.E."/>
            <person name="Ponting C.P."/>
        </authorList>
    </citation>
    <scope>NUCLEOTIDE SEQUENCE [LARGE SCALE GENOMIC DNA]</scope>
    <source>
        <strain evidence="1 3">C57BL/6J</strain>
    </source>
</reference>
<organism evidence="1 3">
    <name type="scientific">Mus musculus</name>
    <name type="common">Mouse</name>
    <dbReference type="NCBI Taxonomy" id="10090"/>
    <lineage>
        <taxon>Eukaryota</taxon>
        <taxon>Metazoa</taxon>
        <taxon>Chordata</taxon>
        <taxon>Craniata</taxon>
        <taxon>Vertebrata</taxon>
        <taxon>Euteleostomi</taxon>
        <taxon>Mammalia</taxon>
        <taxon>Eutheria</taxon>
        <taxon>Euarchontoglires</taxon>
        <taxon>Glires</taxon>
        <taxon>Rodentia</taxon>
        <taxon>Myomorpha</taxon>
        <taxon>Muroidea</taxon>
        <taxon>Muridae</taxon>
        <taxon>Murinae</taxon>
        <taxon>Mus</taxon>
        <taxon>Mus</taxon>
    </lineage>
</organism>
<evidence type="ECO:0000313" key="2">
    <source>
        <dbReference type="MGI" id="MGI:1858382"/>
    </source>
</evidence>
<keyword evidence="3" id="KW-1185">Reference proteome</keyword>
<evidence type="ECO:0000313" key="3">
    <source>
        <dbReference type="Proteomes" id="UP000000589"/>
    </source>
</evidence>
<reference evidence="1" key="3">
    <citation type="submission" date="2025-08" db="UniProtKB">
        <authorList>
            <consortium name="Ensembl"/>
        </authorList>
    </citation>
    <scope>IDENTIFICATION</scope>
    <source>
        <strain evidence="1">C57BL/6J</strain>
    </source>
</reference>
<dbReference type="GeneTree" id="ENSGT00950000186548"/>
<dbReference type="AlphaFoldDB" id="A0ABA7HCJ6"/>
<dbReference type="MGI" id="MGI:1858382">
    <property type="gene designation" value="Phgr1"/>
</dbReference>
<dbReference type="Ensembl" id="ENSMUST00000061360.1">
    <property type="protein sequence ID" value="ENSMUSP00000134831.1"/>
    <property type="gene ID" value="ENSMUSG00000046804.16"/>
</dbReference>
<dbReference type="Proteomes" id="UP000000589">
    <property type="component" value="Chromosome 2"/>
</dbReference>
<evidence type="ECO:0000313" key="1">
    <source>
        <dbReference type="Ensembl" id="ENSMUSP00000134831.1"/>
    </source>
</evidence>
<accession>A0ABA7HCJ6</accession>
<protein>
    <submittedName>
        <fullName evidence="1">Proline/histidine/glycine-rich 1</fullName>
    </submittedName>
</protein>
<reference evidence="1" key="4">
    <citation type="submission" date="2025-09" db="UniProtKB">
        <authorList>
            <consortium name="Ensembl"/>
        </authorList>
    </citation>
    <scope>IDENTIFICATION</scope>
    <source>
        <strain evidence="1">C57BL/6J</strain>
    </source>
</reference>
<proteinExistence type="predicted"/>
<name>A0ABA7HCJ6_MOUSE</name>